<feature type="compositionally biased region" description="Basic residues" evidence="1">
    <location>
        <begin position="162"/>
        <end position="174"/>
    </location>
</feature>
<proteinExistence type="predicted"/>
<feature type="region of interest" description="Disordered" evidence="1">
    <location>
        <begin position="1"/>
        <end position="44"/>
    </location>
</feature>
<feature type="compositionally biased region" description="Acidic residues" evidence="1">
    <location>
        <begin position="87"/>
        <end position="108"/>
    </location>
</feature>
<keyword evidence="3" id="KW-1185">Reference proteome</keyword>
<sequence length="174" mass="18794">MAISSSSGSNSFGDSSSSSSSSSLSASSIDSIPESREPTPEWDPIAAYEALAPLHWDAEEFDFGTVSKEDEPETEGEEDLQFLFQEELESSEDDVFSWEGTDSSEEIDSSFSDDTTAGGNPHQFLKAPMEGSEEGSSSSDEDDGNSSSDDDDDDGGDASVRSPKRRRHSNTYDW</sequence>
<evidence type="ECO:0000313" key="2">
    <source>
        <dbReference type="EMBL" id="KAG2597679.1"/>
    </source>
</evidence>
<organism evidence="2 3">
    <name type="scientific">Panicum virgatum</name>
    <name type="common">Blackwell switchgrass</name>
    <dbReference type="NCBI Taxonomy" id="38727"/>
    <lineage>
        <taxon>Eukaryota</taxon>
        <taxon>Viridiplantae</taxon>
        <taxon>Streptophyta</taxon>
        <taxon>Embryophyta</taxon>
        <taxon>Tracheophyta</taxon>
        <taxon>Spermatophyta</taxon>
        <taxon>Magnoliopsida</taxon>
        <taxon>Liliopsida</taxon>
        <taxon>Poales</taxon>
        <taxon>Poaceae</taxon>
        <taxon>PACMAD clade</taxon>
        <taxon>Panicoideae</taxon>
        <taxon>Panicodae</taxon>
        <taxon>Paniceae</taxon>
        <taxon>Panicinae</taxon>
        <taxon>Panicum</taxon>
        <taxon>Panicum sect. Hiantes</taxon>
    </lineage>
</organism>
<evidence type="ECO:0000313" key="3">
    <source>
        <dbReference type="Proteomes" id="UP000823388"/>
    </source>
</evidence>
<dbReference type="Proteomes" id="UP000823388">
    <property type="component" value="Chromosome 5K"/>
</dbReference>
<feature type="region of interest" description="Disordered" evidence="1">
    <location>
        <begin position="61"/>
        <end position="80"/>
    </location>
</feature>
<feature type="compositionally biased region" description="Acidic residues" evidence="1">
    <location>
        <begin position="70"/>
        <end position="80"/>
    </location>
</feature>
<feature type="compositionally biased region" description="Acidic residues" evidence="1">
    <location>
        <begin position="139"/>
        <end position="156"/>
    </location>
</feature>
<reference evidence="2" key="1">
    <citation type="submission" date="2020-05" db="EMBL/GenBank/DDBJ databases">
        <title>WGS assembly of Panicum virgatum.</title>
        <authorList>
            <person name="Lovell J.T."/>
            <person name="Jenkins J."/>
            <person name="Shu S."/>
            <person name="Juenger T.E."/>
            <person name="Schmutz J."/>
        </authorList>
    </citation>
    <scope>NUCLEOTIDE SEQUENCE</scope>
    <source>
        <strain evidence="2">AP13</strain>
    </source>
</reference>
<gene>
    <name evidence="2" type="ORF">PVAP13_5KG595200</name>
</gene>
<dbReference type="AlphaFoldDB" id="A0A8T0SNA7"/>
<protein>
    <submittedName>
        <fullName evidence="2">Uncharacterized protein</fullName>
    </submittedName>
</protein>
<comment type="caution">
    <text evidence="2">The sequence shown here is derived from an EMBL/GenBank/DDBJ whole genome shotgun (WGS) entry which is preliminary data.</text>
</comment>
<accession>A0A8T0SNA7</accession>
<feature type="region of interest" description="Disordered" evidence="1">
    <location>
        <begin position="87"/>
        <end position="174"/>
    </location>
</feature>
<evidence type="ECO:0000256" key="1">
    <source>
        <dbReference type="SAM" id="MobiDB-lite"/>
    </source>
</evidence>
<name>A0A8T0SNA7_PANVG</name>
<feature type="compositionally biased region" description="Low complexity" evidence="1">
    <location>
        <begin position="1"/>
        <end position="31"/>
    </location>
</feature>
<dbReference type="EMBL" id="CM029045">
    <property type="protein sequence ID" value="KAG2597679.1"/>
    <property type="molecule type" value="Genomic_DNA"/>
</dbReference>